<gene>
    <name evidence="2" type="ORF">G5635_02950</name>
</gene>
<organism evidence="2">
    <name type="scientific">Enterobacter hormaechei</name>
    <dbReference type="NCBI Taxonomy" id="158836"/>
    <lineage>
        <taxon>Bacteria</taxon>
        <taxon>Pseudomonadati</taxon>
        <taxon>Pseudomonadota</taxon>
        <taxon>Gammaproteobacteria</taxon>
        <taxon>Enterobacterales</taxon>
        <taxon>Enterobacteriaceae</taxon>
        <taxon>Enterobacter</taxon>
        <taxon>Enterobacter cloacae complex</taxon>
    </lineage>
</organism>
<dbReference type="InterPro" id="IPR015406">
    <property type="entry name" value="GpJ_CSF"/>
</dbReference>
<evidence type="ECO:0000259" key="1">
    <source>
        <dbReference type="Pfam" id="PF09327"/>
    </source>
</evidence>
<accession>A0A6G4MJK5</accession>
<comment type="caution">
    <text evidence="2">The sequence shown here is derived from an EMBL/GenBank/DDBJ whole genome shotgun (WGS) entry which is preliminary data.</text>
</comment>
<evidence type="ECO:0000313" key="2">
    <source>
        <dbReference type="EMBL" id="NGF41370.1"/>
    </source>
</evidence>
<proteinExistence type="predicted"/>
<dbReference type="RefSeq" id="WP_163358459.1">
    <property type="nucleotide sequence ID" value="NZ_JAAJRM010000001.1"/>
</dbReference>
<feature type="domain" description="Tip attachment protein J central straight fiber" evidence="1">
    <location>
        <begin position="77"/>
        <end position="134"/>
    </location>
</feature>
<dbReference type="EMBL" id="JAAJRM010000001">
    <property type="protein sequence ID" value="NGF41370.1"/>
    <property type="molecule type" value="Genomic_DNA"/>
</dbReference>
<protein>
    <submittedName>
        <fullName evidence="2">DUF1983 domain-containing protein</fullName>
    </submittedName>
</protein>
<name>A0A6G4MJK5_9ENTR</name>
<sequence>MNKDMVLILRDDGHELQTAEYTARYDRNGKRTIAMGLYEKSPFSFRVERLTEDKSTGLAIGVKEGEVFIKDAFIGSGIVSANYNVKLNINNVGKLHEAGMILGVEDGQSNVEFMADRYTVHEAASSIIENAVATSAKTKIRLGDEMKQAVIDAVRESDLFASIQAKIDAQTASVVDLQQAMHEAVNDALRNALKPGGLLFKR</sequence>
<dbReference type="AlphaFoldDB" id="A0A6G4MJK5"/>
<dbReference type="Pfam" id="PF09327">
    <property type="entry name" value="Phage_Tail_Tip"/>
    <property type="match status" value="1"/>
</dbReference>
<reference evidence="2" key="1">
    <citation type="submission" date="2020-02" db="EMBL/GenBank/DDBJ databases">
        <title>WGS of Carbapenem-Resistant Enterobacteriaceae.</title>
        <authorList>
            <person name="Tokajian S."/>
            <person name="El Chaar M."/>
            <person name="El Khoury M."/>
        </authorList>
    </citation>
    <scope>NUCLEOTIDE SEQUENCE</scope>
    <source>
        <strain evidence="2">EHM_71</strain>
    </source>
</reference>